<dbReference type="PROSITE" id="PS51257">
    <property type="entry name" value="PROKAR_LIPOPROTEIN"/>
    <property type="match status" value="1"/>
</dbReference>
<dbReference type="AlphaFoldDB" id="A0A2N0S014"/>
<evidence type="ECO:0000313" key="3">
    <source>
        <dbReference type="EMBL" id="PKC68888.1"/>
    </source>
</evidence>
<reference evidence="2 5" key="1">
    <citation type="submission" date="2016-04" db="EMBL/GenBank/DDBJ databases">
        <title>Genome analyses suggest a sexual origin of heterokaryosis in a supposedly ancient asexual fungus.</title>
        <authorList>
            <person name="Ropars J."/>
            <person name="Sedzielewska K."/>
            <person name="Noel J."/>
            <person name="Charron P."/>
            <person name="Farinelli L."/>
            <person name="Marton T."/>
            <person name="Kruger M."/>
            <person name="Pelin A."/>
            <person name="Brachmann A."/>
            <person name="Corradi N."/>
        </authorList>
    </citation>
    <scope>NUCLEOTIDE SEQUENCE [LARGE SCALE GENOMIC DNA]</scope>
    <source>
        <strain evidence="2 5">A5</strain>
    </source>
</reference>
<dbReference type="VEuPathDB" id="FungiDB:RhiirA1_456699"/>
<evidence type="ECO:0000313" key="4">
    <source>
        <dbReference type="Proteomes" id="UP000232688"/>
    </source>
</evidence>
<dbReference type="EMBL" id="LLXH01000307">
    <property type="protein sequence ID" value="PKC68888.1"/>
    <property type="molecule type" value="Genomic_DNA"/>
</dbReference>
<protein>
    <submittedName>
        <fullName evidence="3">Uncharacterized protein</fullName>
    </submittedName>
</protein>
<organism evidence="3 4">
    <name type="scientific">Rhizophagus irregularis</name>
    <dbReference type="NCBI Taxonomy" id="588596"/>
    <lineage>
        <taxon>Eukaryota</taxon>
        <taxon>Fungi</taxon>
        <taxon>Fungi incertae sedis</taxon>
        <taxon>Mucoromycota</taxon>
        <taxon>Glomeromycotina</taxon>
        <taxon>Glomeromycetes</taxon>
        <taxon>Glomerales</taxon>
        <taxon>Glomeraceae</taxon>
        <taxon>Rhizophagus</taxon>
    </lineage>
</organism>
<evidence type="ECO:0000313" key="5">
    <source>
        <dbReference type="Proteomes" id="UP000232722"/>
    </source>
</evidence>
<name>A0A2N0S014_9GLOM</name>
<evidence type="ECO:0000256" key="1">
    <source>
        <dbReference type="SAM" id="MobiDB-lite"/>
    </source>
</evidence>
<evidence type="ECO:0000313" key="2">
    <source>
        <dbReference type="EMBL" id="PKC15918.1"/>
    </source>
</evidence>
<dbReference type="VEuPathDB" id="FungiDB:RhiirFUN_019330"/>
<dbReference type="Proteomes" id="UP000232722">
    <property type="component" value="Unassembled WGS sequence"/>
</dbReference>
<sequence>MYIRIYSLTIVTLPFDGQGTFYSTGLGACDLSPKVKIFISSSNGAQFGNGGDDTKGDDTKGDDHTKGDDTKRDYNKGDNNKGGSDKGDKAS</sequence>
<accession>A0A2N0S014</accession>
<comment type="caution">
    <text evidence="3">The sequence shown here is derived from an EMBL/GenBank/DDBJ whole genome shotgun (WGS) entry which is preliminary data.</text>
</comment>
<reference evidence="3 4" key="3">
    <citation type="submission" date="2017-10" db="EMBL/GenBank/DDBJ databases">
        <title>Extensive intraspecific genome diversity in a model arbuscular mycorrhizal fungus.</title>
        <authorList>
            <person name="Chen E.C.H."/>
            <person name="Morin E."/>
            <person name="Baudet D."/>
            <person name="Noel J."/>
            <person name="Ndikumana S."/>
            <person name="Charron P."/>
            <person name="St-Onge C."/>
            <person name="Giorgi J."/>
            <person name="Grigoriev I.V."/>
            <person name="Roux C."/>
            <person name="Martin F.M."/>
            <person name="Corradi N."/>
        </authorList>
    </citation>
    <scope>NUCLEOTIDE SEQUENCE [LARGE SCALE GENOMIC DNA]</scope>
    <source>
        <strain evidence="3 4">A1</strain>
    </source>
</reference>
<dbReference type="EMBL" id="LLXJ01000068">
    <property type="protein sequence ID" value="PKC15918.1"/>
    <property type="molecule type" value="Genomic_DNA"/>
</dbReference>
<feature type="compositionally biased region" description="Basic and acidic residues" evidence="1">
    <location>
        <begin position="52"/>
        <end position="91"/>
    </location>
</feature>
<gene>
    <name evidence="3" type="ORF">RhiirA1_456699</name>
    <name evidence="2" type="ORF">RhiirA5_407635</name>
</gene>
<feature type="region of interest" description="Disordered" evidence="1">
    <location>
        <begin position="41"/>
        <end position="91"/>
    </location>
</feature>
<reference evidence="2 5" key="2">
    <citation type="submission" date="2017-09" db="EMBL/GenBank/DDBJ databases">
        <title>Extensive intraspecific genome diversity in a model arbuscular mycorrhizal fungus.</title>
        <authorList>
            <person name="Chen E.C."/>
            <person name="Morin E."/>
            <person name="Beaudet D."/>
            <person name="Noel J."/>
            <person name="Ndikumana S."/>
            <person name="Charron P."/>
            <person name="St-Onge C."/>
            <person name="Giorgi J."/>
            <person name="Grigoriev I.V."/>
            <person name="Roux C."/>
            <person name="Martin F.M."/>
            <person name="Corradi N."/>
        </authorList>
    </citation>
    <scope>NUCLEOTIDE SEQUENCE [LARGE SCALE GENOMIC DNA]</scope>
    <source>
        <strain evidence="2 5">A5</strain>
    </source>
</reference>
<dbReference type="Proteomes" id="UP000232688">
    <property type="component" value="Unassembled WGS sequence"/>
</dbReference>
<reference evidence="3 4" key="4">
    <citation type="submission" date="2017-10" db="EMBL/GenBank/DDBJ databases">
        <title>Genome analyses suggest a sexual origin of heterokaryosis in a supposedly ancient asexual fungus.</title>
        <authorList>
            <person name="Corradi N."/>
            <person name="Sedzielewska K."/>
            <person name="Noel J."/>
            <person name="Charron P."/>
            <person name="Farinelli L."/>
            <person name="Marton T."/>
            <person name="Kruger M."/>
            <person name="Pelin A."/>
            <person name="Brachmann A."/>
            <person name="Corradi N."/>
        </authorList>
    </citation>
    <scope>NUCLEOTIDE SEQUENCE [LARGE SCALE GENOMIC DNA]</scope>
    <source>
        <strain evidence="3 4">A1</strain>
    </source>
</reference>
<proteinExistence type="predicted"/>